<dbReference type="Pfam" id="PF06892">
    <property type="entry name" value="Phage_CP76"/>
    <property type="match status" value="1"/>
</dbReference>
<proteinExistence type="predicted"/>
<sequence>MKREVLASRRQVMTATLAAYPGGRECAAARLGLPPKKLDNHIYENAGSRPLSDEQIHQLEQEARTTHLPDYIAALYGGVFVPIANPDELDNIDLYARALVTTTKRGAVDQFIADALADGVIDALELEAILAAHRKHIAARHEEVQAVIQLHTKRQQGEQQ</sequence>
<organism evidence="1 2">
    <name type="scientific">Stutzerimonas stutzeri KOS6</name>
    <dbReference type="NCBI Taxonomy" id="1218352"/>
    <lineage>
        <taxon>Bacteria</taxon>
        <taxon>Pseudomonadati</taxon>
        <taxon>Pseudomonadota</taxon>
        <taxon>Gammaproteobacteria</taxon>
        <taxon>Pseudomonadales</taxon>
        <taxon>Pseudomonadaceae</taxon>
        <taxon>Stutzerimonas</taxon>
    </lineage>
</organism>
<comment type="caution">
    <text evidence="1">The sequence shown here is derived from an EMBL/GenBank/DDBJ whole genome shotgun (WGS) entry which is preliminary data.</text>
</comment>
<dbReference type="Proteomes" id="UP000026923">
    <property type="component" value="Unassembled WGS sequence"/>
</dbReference>
<name>A0A061JNH3_STUST</name>
<evidence type="ECO:0000313" key="2">
    <source>
        <dbReference type="Proteomes" id="UP000026923"/>
    </source>
</evidence>
<dbReference type="RefSeq" id="WP_024162240.1">
    <property type="nucleotide sequence ID" value="NZ_KK020676.1"/>
</dbReference>
<gene>
    <name evidence="1" type="ORF">B597_016535</name>
</gene>
<dbReference type="GO" id="GO:0003677">
    <property type="term" value="F:DNA binding"/>
    <property type="evidence" value="ECO:0007669"/>
    <property type="project" value="InterPro"/>
</dbReference>
<protein>
    <submittedName>
        <fullName evidence="1">Uncharacterized protein</fullName>
    </submittedName>
</protein>
<evidence type="ECO:0000313" key="1">
    <source>
        <dbReference type="EMBL" id="EWC40183.1"/>
    </source>
</evidence>
<reference evidence="1 2" key="1">
    <citation type="journal article" date="2013" name="Genome Announc.">
        <title>Draft Genome of the Nitrogen-Fixing Bacterium Pseudomonas stutzeri Strain KOS6 Isolated from Industrial Hydrocarbon Sludge.</title>
        <authorList>
            <person name="Grigoryeva T.V."/>
            <person name="Laikov A.V."/>
            <person name="Naumova R.P."/>
            <person name="Manolov A.I."/>
            <person name="Larin A.K."/>
            <person name="Karpova I.Y."/>
            <person name="Semashko T.A."/>
            <person name="Alexeev D.G."/>
            <person name="Kostryukova E.S."/>
            <person name="Muller R."/>
            <person name="Govorun V.M."/>
        </authorList>
    </citation>
    <scope>NUCLEOTIDE SEQUENCE [LARGE SCALE GENOMIC DNA]</scope>
    <source>
        <strain evidence="1 2">KOS6</strain>
    </source>
</reference>
<dbReference type="HOGENOM" id="CLU_104109_0_1_6"/>
<dbReference type="InterPro" id="IPR009679">
    <property type="entry name" value="Phage_186_CII-like"/>
</dbReference>
<dbReference type="AlphaFoldDB" id="A0A061JNH3"/>
<accession>A0A061JNH3</accession>
<dbReference type="eggNOG" id="ENOG502ZE2J">
    <property type="taxonomic scope" value="Bacteria"/>
</dbReference>
<dbReference type="InterPro" id="IPR048188">
    <property type="entry name" value="YmfL-like"/>
</dbReference>
<dbReference type="NCBIfam" id="NF041471">
    <property type="entry name" value="phage_reg_YmfL"/>
    <property type="match status" value="1"/>
</dbReference>
<dbReference type="EMBL" id="AMCZ02000024">
    <property type="protein sequence ID" value="EWC40183.1"/>
    <property type="molecule type" value="Genomic_DNA"/>
</dbReference>